<dbReference type="Pfam" id="PF07195">
    <property type="entry name" value="FliD_C"/>
    <property type="match status" value="1"/>
</dbReference>
<dbReference type="InterPro" id="IPR010809">
    <property type="entry name" value="FliD_C"/>
</dbReference>
<name>A0A024HHE5_PSEKB</name>
<dbReference type="RefSeq" id="WP_043252152.1">
    <property type="nucleotide sequence ID" value="NZ_HG322950.1"/>
</dbReference>
<reference evidence="8 9" key="2">
    <citation type="submission" date="2014-05" db="EMBL/GenBank/DDBJ databases">
        <title>Genome sequence of the 3-chlorobenzoate degrading bacterium Pseudomonas knackmussii B13 shows multiple evidence for horizontal gene transfer.</title>
        <authorList>
            <person name="Miyazaki R."/>
            <person name="Bertelli C."/>
            <person name="Falquet L."/>
            <person name="Robinson-Rechavi M."/>
            <person name="Gharib W."/>
            <person name="Roy S."/>
            <person name="Van der Meer J.R."/>
        </authorList>
    </citation>
    <scope>NUCLEOTIDE SEQUENCE [LARGE SCALE GENOMIC DNA]</scope>
    <source>
        <strain evidence="8 9">B13</strain>
    </source>
</reference>
<dbReference type="PANTHER" id="PTHR30288:SF0">
    <property type="entry name" value="FLAGELLAR HOOK-ASSOCIATED PROTEIN 2"/>
    <property type="match status" value="1"/>
</dbReference>
<reference evidence="8 9" key="1">
    <citation type="submission" date="2013-03" db="EMBL/GenBank/DDBJ databases">
        <authorList>
            <person name="Linke B."/>
        </authorList>
    </citation>
    <scope>NUCLEOTIDE SEQUENCE [LARGE SCALE GENOMIC DNA]</scope>
    <source>
        <strain evidence="8 9">B13</strain>
    </source>
</reference>
<dbReference type="InterPro" id="IPR003481">
    <property type="entry name" value="FliD_N"/>
</dbReference>
<comment type="subcellular location">
    <subcellularLocation>
        <location evidence="5">Secreted</location>
    </subcellularLocation>
    <subcellularLocation>
        <location evidence="5">Bacterial flagellum</location>
    </subcellularLocation>
</comment>
<keyword evidence="3" id="KW-0175">Coiled coil</keyword>
<dbReference type="Pfam" id="PF07196">
    <property type="entry name" value="Flagellin_IN"/>
    <property type="match status" value="1"/>
</dbReference>
<dbReference type="EMBL" id="HG322950">
    <property type="protein sequence ID" value="CDF83878.1"/>
    <property type="molecule type" value="Genomic_DNA"/>
</dbReference>
<evidence type="ECO:0000256" key="3">
    <source>
        <dbReference type="ARBA" id="ARBA00023054"/>
    </source>
</evidence>
<dbReference type="GO" id="GO:0005576">
    <property type="term" value="C:extracellular region"/>
    <property type="evidence" value="ECO:0007669"/>
    <property type="project" value="UniProtKB-SubCell"/>
</dbReference>
<feature type="domain" description="Flagellar hook-associated protein 2 N-terminal" evidence="6">
    <location>
        <begin position="9"/>
        <end position="106"/>
    </location>
</feature>
<dbReference type="GO" id="GO:0009424">
    <property type="term" value="C:bacterial-type flagellum hook"/>
    <property type="evidence" value="ECO:0007669"/>
    <property type="project" value="UniProtKB-UniRule"/>
</dbReference>
<evidence type="ECO:0000259" key="7">
    <source>
        <dbReference type="Pfam" id="PF07195"/>
    </source>
</evidence>
<dbReference type="eggNOG" id="COG1345">
    <property type="taxonomic scope" value="Bacteria"/>
</dbReference>
<evidence type="ECO:0000313" key="8">
    <source>
        <dbReference type="EMBL" id="CDF83878.1"/>
    </source>
</evidence>
<comment type="similarity">
    <text evidence="1 5">Belongs to the FliD family.</text>
</comment>
<proteinExistence type="inferred from homology"/>
<feature type="domain" description="Flagellar hook-associated protein 2 C-terminal" evidence="7">
    <location>
        <begin position="206"/>
        <end position="428"/>
    </location>
</feature>
<keyword evidence="8" id="KW-0969">Cilium</keyword>
<evidence type="ECO:0000256" key="1">
    <source>
        <dbReference type="ARBA" id="ARBA00009764"/>
    </source>
</evidence>
<comment type="subunit">
    <text evidence="2 5">Homopentamer.</text>
</comment>
<gene>
    <name evidence="8" type="ORF">PKB_2531</name>
</gene>
<dbReference type="InterPro" id="IPR010810">
    <property type="entry name" value="Flagellin_hook_IN_motif"/>
</dbReference>
<evidence type="ECO:0000256" key="5">
    <source>
        <dbReference type="RuleBase" id="RU362066"/>
    </source>
</evidence>
<dbReference type="AlphaFoldDB" id="A0A024HHE5"/>
<keyword evidence="8" id="KW-0966">Cell projection</keyword>
<dbReference type="GO" id="GO:0009421">
    <property type="term" value="C:bacterial-type flagellum filament cap"/>
    <property type="evidence" value="ECO:0007669"/>
    <property type="project" value="InterPro"/>
</dbReference>
<keyword evidence="8" id="KW-0282">Flagellum</keyword>
<sequence>MATIDSDYVQSMATQLAKYDIQASQTRLNRNQTSYNNQLSAVNQLKTALSTFDSAVTGLKSTTSGASSMLVNSATFSDDGYATATVGATATAGSYQFFVQQLASKDQFALQGLSDSDLGSGSLTLGQNGKSFNVDMTGVTSLSALATKINGASDNTGLTATLVRSNGSVNLVLTSNDTGADQAISVSSSNTAVQTSIDGRKQLTSAKDAIVYLGGQGGIELRNGSNTFDDAIDGVSLTFNKVSDPAGSPLTLDIGQDKAGTTKKLQTFLDAYNALVSSLSSLTASGSSSSSRGALAGDSSVQAIKSAVNGLIRTSFGGANLIAYGISADSNGKLTVDSSKFDKALAQNAEGFENLFSGKGNLIDSLHDTLKTYTSSSSGLLTSRVNSLNQKLSDVSDQLDALQTRYDASYNRYLKQYTNLMQVMNSMDQTSSMFT</sequence>
<protein>
    <recommendedName>
        <fullName evidence="5">Flagellar hook-associated protein 2</fullName>
        <shortName evidence="5">HAP2</shortName>
    </recommendedName>
    <alternativeName>
        <fullName evidence="5">Flagellar cap protein</fullName>
    </alternativeName>
</protein>
<dbReference type="Pfam" id="PF02465">
    <property type="entry name" value="FliD_N"/>
    <property type="match status" value="1"/>
</dbReference>
<evidence type="ECO:0000313" key="9">
    <source>
        <dbReference type="Proteomes" id="UP000025241"/>
    </source>
</evidence>
<organism evidence="8 9">
    <name type="scientific">Pseudomonas knackmussii (strain DSM 6978 / CCUG 54928 / LMG 23759 / B13)</name>
    <dbReference type="NCBI Taxonomy" id="1301098"/>
    <lineage>
        <taxon>Bacteria</taxon>
        <taxon>Pseudomonadati</taxon>
        <taxon>Pseudomonadota</taxon>
        <taxon>Gammaproteobacteria</taxon>
        <taxon>Pseudomonadales</taxon>
        <taxon>Pseudomonadaceae</taxon>
        <taxon>Pseudomonas</taxon>
    </lineage>
</organism>
<dbReference type="Proteomes" id="UP000025241">
    <property type="component" value="Chromosome I"/>
</dbReference>
<dbReference type="GO" id="GO:0007155">
    <property type="term" value="P:cell adhesion"/>
    <property type="evidence" value="ECO:0007669"/>
    <property type="project" value="InterPro"/>
</dbReference>
<accession>A0A024HHE5</accession>
<dbReference type="InterPro" id="IPR040026">
    <property type="entry name" value="FliD"/>
</dbReference>
<dbReference type="STRING" id="1301098.PKB_2531"/>
<dbReference type="PATRIC" id="fig|1301098.3.peg.2538"/>
<evidence type="ECO:0000259" key="6">
    <source>
        <dbReference type="Pfam" id="PF02465"/>
    </source>
</evidence>
<dbReference type="KEGG" id="pkc:PKB_2531"/>
<keyword evidence="5" id="KW-0964">Secreted</keyword>
<dbReference type="OrthoDB" id="9810816at2"/>
<dbReference type="GO" id="GO:0071973">
    <property type="term" value="P:bacterial-type flagellum-dependent cell motility"/>
    <property type="evidence" value="ECO:0007669"/>
    <property type="project" value="TreeGrafter"/>
</dbReference>
<dbReference type="PANTHER" id="PTHR30288">
    <property type="entry name" value="FLAGELLAR CAP/ASSEMBLY PROTEIN FLID"/>
    <property type="match status" value="1"/>
</dbReference>
<evidence type="ECO:0000256" key="4">
    <source>
        <dbReference type="ARBA" id="ARBA00023143"/>
    </source>
</evidence>
<comment type="function">
    <text evidence="5">Required for morphogenesis and for the elongation of the flagellar filament by facilitating polymerization of the flagellin monomers at the tip of growing filament. Forms a capping structure, which prevents flagellin subunits (transported through the central channel of the flagellum) from leaking out without polymerization at the distal end.</text>
</comment>
<dbReference type="HOGENOM" id="CLU_015182_7_0_6"/>
<keyword evidence="9" id="KW-1185">Reference proteome</keyword>
<keyword evidence="4 5" id="KW-0975">Bacterial flagellum</keyword>
<evidence type="ECO:0000256" key="2">
    <source>
        <dbReference type="ARBA" id="ARBA00011255"/>
    </source>
</evidence>